<organism evidence="3 4">
    <name type="scientific">Aphanomyces astaci</name>
    <name type="common">Crayfish plague agent</name>
    <dbReference type="NCBI Taxonomy" id="112090"/>
    <lineage>
        <taxon>Eukaryota</taxon>
        <taxon>Sar</taxon>
        <taxon>Stramenopiles</taxon>
        <taxon>Oomycota</taxon>
        <taxon>Saprolegniomycetes</taxon>
        <taxon>Saprolegniales</taxon>
        <taxon>Verrucalvaceae</taxon>
        <taxon>Aphanomyces</taxon>
    </lineage>
</organism>
<reference evidence="4 5" key="1">
    <citation type="submission" date="2018-08" db="EMBL/GenBank/DDBJ databases">
        <title>Aphanomyces genome sequencing and annotation.</title>
        <authorList>
            <person name="Minardi D."/>
            <person name="Oidtmann B."/>
            <person name="Van Der Giezen M."/>
            <person name="Studholme D.J."/>
        </authorList>
    </citation>
    <scope>NUCLEOTIDE SEQUENCE [LARGE SCALE GENOMIC DNA]</scope>
    <source>
        <strain evidence="3 4">Da</strain>
        <strain evidence="2 5">Sv</strain>
    </source>
</reference>
<name>A0A3R7CN01_APHAT</name>
<evidence type="ECO:0000313" key="5">
    <source>
        <dbReference type="Proteomes" id="UP000285712"/>
    </source>
</evidence>
<sequence length="397" mass="43339">MLCTAWNNDRSRMSLLGLAIQEVDRLDGGDAPLKTALIVLLWDTYVREQVASIMDFWLQASTGARSSKGLDPSIAGEFLHLAQQLLQVLSESIKSAVNTTRLAPPTDRHADDDDSVDLSARFNPDEALDLDQLLAPVVWTGTPNDVMNLYSTHWPSSPLHSALMQQLTRPGSPPTQESVDQHHQLVSVLIAFTSYPAAVVPLPSLFDLTSLCKSPSFKEAAVLPANNFTMDLLRHDISLGMSVASSLHLQLDQIKQAHAVWLYQGGQDALAEEVLDKVVVDATVVTLLARVARSRLGLVLCRMQSRSEFAVLMSQLPADTCSWIRSSAPPLRPDPQVGIRDAAPSLTATNALLHQCVQWMPPASPEHARCLAMIGIVQLLLSQLKKSTNLASRKQNA</sequence>
<dbReference type="InterPro" id="IPR029257">
    <property type="entry name" value="RAB3GAP2_C"/>
</dbReference>
<feature type="domain" description="Rab3GAP regulatory subunit C-terminal" evidence="1">
    <location>
        <begin position="239"/>
        <end position="361"/>
    </location>
</feature>
<evidence type="ECO:0000313" key="3">
    <source>
        <dbReference type="EMBL" id="RHZ31166.1"/>
    </source>
</evidence>
<evidence type="ECO:0000259" key="1">
    <source>
        <dbReference type="Pfam" id="PF14656"/>
    </source>
</evidence>
<evidence type="ECO:0000313" key="4">
    <source>
        <dbReference type="Proteomes" id="UP000285430"/>
    </source>
</evidence>
<protein>
    <recommendedName>
        <fullName evidence="1">Rab3GAP regulatory subunit C-terminal domain-containing protein</fullName>
    </recommendedName>
</protein>
<dbReference type="Pfam" id="PF14656">
    <property type="entry name" value="RAB3GAP2_C"/>
    <property type="match status" value="1"/>
</dbReference>
<dbReference type="AlphaFoldDB" id="A0A3R7CN01"/>
<dbReference type="EMBL" id="QUTH01001263">
    <property type="protein sequence ID" value="RHZ31166.1"/>
    <property type="molecule type" value="Genomic_DNA"/>
</dbReference>
<dbReference type="Proteomes" id="UP000285430">
    <property type="component" value="Unassembled WGS sequence"/>
</dbReference>
<proteinExistence type="predicted"/>
<comment type="caution">
    <text evidence="3">The sequence shown here is derived from an EMBL/GenBank/DDBJ whole genome shotgun (WGS) entry which is preliminary data.</text>
</comment>
<accession>A0A3R7CN01</accession>
<dbReference type="EMBL" id="QUTG01007137">
    <property type="protein sequence ID" value="RHY83067.1"/>
    <property type="molecule type" value="Genomic_DNA"/>
</dbReference>
<dbReference type="VEuPathDB" id="FungiDB:H257_13590"/>
<dbReference type="Proteomes" id="UP000285712">
    <property type="component" value="Unassembled WGS sequence"/>
</dbReference>
<evidence type="ECO:0000313" key="2">
    <source>
        <dbReference type="EMBL" id="RHY83067.1"/>
    </source>
</evidence>
<gene>
    <name evidence="2" type="ORF">DYB35_000706</name>
    <name evidence="3" type="ORF">DYB37_000863</name>
</gene>